<feature type="compositionally biased region" description="Polar residues" evidence="1">
    <location>
        <begin position="245"/>
        <end position="258"/>
    </location>
</feature>
<feature type="compositionally biased region" description="Polar residues" evidence="1">
    <location>
        <begin position="517"/>
        <end position="528"/>
    </location>
</feature>
<reference evidence="2" key="2">
    <citation type="submission" date="2022-01" db="EMBL/GenBank/DDBJ databases">
        <authorList>
            <person name="Yamashiro T."/>
            <person name="Shiraishi A."/>
            <person name="Satake H."/>
            <person name="Nakayama K."/>
        </authorList>
    </citation>
    <scope>NUCLEOTIDE SEQUENCE</scope>
</reference>
<sequence length="528" mass="58445">MWHVKCLRGGNYSSTEQVNSIQQFLAYSLITGTGVDIGEIIYSDLVTKLLNKSRLKYVSYPRFISCALQVLLGSDYTQDENFRFLPGILSHSNFTKDPSKVTDTELAAHMIAVNNQMDSGPEASGALSKKSKRPKSKKTPTETKATPLKPMKGLPSTLDEGTRKSKPLHEGTVTHPKDSGGNIQPLDRDLTSMTSEEGSAKTTPRPEGSLRDKDSGGIIPPADMEPINTPVADPPGTVAKYQVDKIQSTRLRQQSLTENKGKTSSEVEPDTEPLKLQTFVDVQAFLLSEDELDKESDKEEVVVVGEDMDKDIHVVEEVRTPSPKQDQPEPSNYLRKMSRVLFHRITEDNWKKHEEAAVNYANLKASIDEYYGKTWLTESTVKDLQAHALKQDEELAAWAKSSTNMAWNLGFRISGLKRAQNHIKTSMSSLQEDITSIKSMMTEMYDAFRGQSSLAPSGSVTPTLALTRIPTNFKGENATQTATEEPPSHTEGETDANKQEKPEEPKQSTDPNIEFIGSSTHQPSITQA</sequence>
<feature type="compositionally biased region" description="Basic and acidic residues" evidence="1">
    <location>
        <begin position="486"/>
        <end position="507"/>
    </location>
</feature>
<feature type="compositionally biased region" description="Polar residues" evidence="1">
    <location>
        <begin position="191"/>
        <end position="202"/>
    </location>
</feature>
<reference evidence="2" key="1">
    <citation type="journal article" date="2022" name="Int. J. Mol. Sci.">
        <title>Draft Genome of Tanacetum Coccineum: Genomic Comparison of Closely Related Tanacetum-Family Plants.</title>
        <authorList>
            <person name="Yamashiro T."/>
            <person name="Shiraishi A."/>
            <person name="Nakayama K."/>
            <person name="Satake H."/>
        </authorList>
    </citation>
    <scope>NUCLEOTIDE SEQUENCE</scope>
</reference>
<accession>A0ABQ4Z871</accession>
<evidence type="ECO:0000313" key="2">
    <source>
        <dbReference type="EMBL" id="GJS86042.1"/>
    </source>
</evidence>
<evidence type="ECO:0000313" key="3">
    <source>
        <dbReference type="Proteomes" id="UP001151760"/>
    </source>
</evidence>
<name>A0ABQ4Z871_9ASTR</name>
<dbReference type="EMBL" id="BQNB010011094">
    <property type="protein sequence ID" value="GJS86042.1"/>
    <property type="molecule type" value="Genomic_DNA"/>
</dbReference>
<organism evidence="2 3">
    <name type="scientific">Tanacetum coccineum</name>
    <dbReference type="NCBI Taxonomy" id="301880"/>
    <lineage>
        <taxon>Eukaryota</taxon>
        <taxon>Viridiplantae</taxon>
        <taxon>Streptophyta</taxon>
        <taxon>Embryophyta</taxon>
        <taxon>Tracheophyta</taxon>
        <taxon>Spermatophyta</taxon>
        <taxon>Magnoliopsida</taxon>
        <taxon>eudicotyledons</taxon>
        <taxon>Gunneridae</taxon>
        <taxon>Pentapetalae</taxon>
        <taxon>asterids</taxon>
        <taxon>campanulids</taxon>
        <taxon>Asterales</taxon>
        <taxon>Asteraceae</taxon>
        <taxon>Asteroideae</taxon>
        <taxon>Anthemideae</taxon>
        <taxon>Anthemidinae</taxon>
        <taxon>Tanacetum</taxon>
    </lineage>
</organism>
<feature type="compositionally biased region" description="Basic residues" evidence="1">
    <location>
        <begin position="129"/>
        <end position="138"/>
    </location>
</feature>
<dbReference type="Proteomes" id="UP001151760">
    <property type="component" value="Unassembled WGS sequence"/>
</dbReference>
<feature type="compositionally biased region" description="Basic and acidic residues" evidence="1">
    <location>
        <begin position="160"/>
        <end position="169"/>
    </location>
</feature>
<protein>
    <submittedName>
        <fullName evidence="2">Uncharacterized protein</fullName>
    </submittedName>
</protein>
<proteinExistence type="predicted"/>
<feature type="region of interest" description="Disordered" evidence="1">
    <location>
        <begin position="470"/>
        <end position="528"/>
    </location>
</feature>
<comment type="caution">
    <text evidence="2">The sequence shown here is derived from an EMBL/GenBank/DDBJ whole genome shotgun (WGS) entry which is preliminary data.</text>
</comment>
<keyword evidence="3" id="KW-1185">Reference proteome</keyword>
<feature type="region of interest" description="Disordered" evidence="1">
    <location>
        <begin position="114"/>
        <end position="271"/>
    </location>
</feature>
<gene>
    <name evidence="2" type="ORF">Tco_0752583</name>
</gene>
<evidence type="ECO:0000256" key="1">
    <source>
        <dbReference type="SAM" id="MobiDB-lite"/>
    </source>
</evidence>